<dbReference type="KEGG" id="dax:FDQ92_12780"/>
<dbReference type="Proteomes" id="UP000298602">
    <property type="component" value="Chromosome"/>
</dbReference>
<sequence length="89" mass="9863">MRQGLILILGLLILAGGCTACPSRLELASGASFQSQKFNQILDPEAGRNLKPVESLDSEATEIALEKYRESFKKPREPEKFLMEIGRGR</sequence>
<dbReference type="PROSITE" id="PS51257">
    <property type="entry name" value="PROKAR_LIPOPROTEIN"/>
    <property type="match status" value="1"/>
</dbReference>
<dbReference type="OrthoDB" id="8537668at2"/>
<evidence type="ECO:0000313" key="1">
    <source>
        <dbReference type="EMBL" id="QCQ22965.1"/>
    </source>
</evidence>
<reference evidence="1 2" key="1">
    <citation type="submission" date="2019-05" db="EMBL/GenBank/DDBJ databases">
        <title>The Complete Genome Sequence of the n-alkane-degrading Desulfoglaeba alkanexedens ALDC reveals multiple alkylsuccinate synthase gene clusters.</title>
        <authorList>
            <person name="Callaghan A.V."/>
            <person name="Davidova I.A."/>
            <person name="Duncan K.E."/>
            <person name="Morris B."/>
            <person name="McInerney M.J."/>
        </authorList>
    </citation>
    <scope>NUCLEOTIDE SEQUENCE [LARGE SCALE GENOMIC DNA]</scope>
    <source>
        <strain evidence="1 2">ALDC</strain>
    </source>
</reference>
<gene>
    <name evidence="1" type="ORF">FDQ92_12780</name>
</gene>
<reference evidence="1 2" key="2">
    <citation type="submission" date="2019-05" db="EMBL/GenBank/DDBJ databases">
        <authorList>
            <person name="Suflita J.M."/>
            <person name="Marks C.R."/>
        </authorList>
    </citation>
    <scope>NUCLEOTIDE SEQUENCE [LARGE SCALE GENOMIC DNA]</scope>
    <source>
        <strain evidence="1 2">ALDC</strain>
    </source>
</reference>
<dbReference type="RefSeq" id="WP_137425248.1">
    <property type="nucleotide sequence ID" value="NZ_CP040098.1"/>
</dbReference>
<name>A0A4P8L731_9BACT</name>
<organism evidence="1 2">
    <name type="scientific">Desulfoglaeba alkanexedens ALDC</name>
    <dbReference type="NCBI Taxonomy" id="980445"/>
    <lineage>
        <taxon>Bacteria</taxon>
        <taxon>Pseudomonadati</taxon>
        <taxon>Thermodesulfobacteriota</taxon>
        <taxon>Syntrophobacteria</taxon>
        <taxon>Syntrophobacterales</taxon>
        <taxon>Syntrophobacteraceae</taxon>
        <taxon>Desulfoglaeba</taxon>
    </lineage>
</organism>
<keyword evidence="2" id="KW-1185">Reference proteome</keyword>
<dbReference type="AlphaFoldDB" id="A0A4P8L731"/>
<dbReference type="EMBL" id="CP040098">
    <property type="protein sequence ID" value="QCQ22965.1"/>
    <property type="molecule type" value="Genomic_DNA"/>
</dbReference>
<protein>
    <submittedName>
        <fullName evidence="1">Uncharacterized protein</fullName>
    </submittedName>
</protein>
<evidence type="ECO:0000313" key="2">
    <source>
        <dbReference type="Proteomes" id="UP000298602"/>
    </source>
</evidence>
<proteinExistence type="predicted"/>
<accession>A0A4P8L731</accession>